<evidence type="ECO:0000313" key="8">
    <source>
        <dbReference type="Proteomes" id="UP000664417"/>
    </source>
</evidence>
<dbReference type="SMART" id="SM00220">
    <property type="entry name" value="S_TKc"/>
    <property type="match status" value="1"/>
</dbReference>
<gene>
    <name evidence="7" type="ORF">J3U88_12835</name>
</gene>
<dbReference type="InterPro" id="IPR000719">
    <property type="entry name" value="Prot_kinase_dom"/>
</dbReference>
<dbReference type="Pfam" id="PF00069">
    <property type="entry name" value="Pkinase"/>
    <property type="match status" value="1"/>
</dbReference>
<dbReference type="SUPFAM" id="SSF56112">
    <property type="entry name" value="Protein kinase-like (PK-like)"/>
    <property type="match status" value="1"/>
</dbReference>
<comment type="caution">
    <text evidence="7">The sequence shown here is derived from an EMBL/GenBank/DDBJ whole genome shotgun (WGS) entry which is preliminary data.</text>
</comment>
<dbReference type="Gene3D" id="1.10.287.130">
    <property type="match status" value="1"/>
</dbReference>
<organism evidence="7 8">
    <name type="scientific">Acanthopleuribacter pedis</name>
    <dbReference type="NCBI Taxonomy" id="442870"/>
    <lineage>
        <taxon>Bacteria</taxon>
        <taxon>Pseudomonadati</taxon>
        <taxon>Acidobacteriota</taxon>
        <taxon>Holophagae</taxon>
        <taxon>Acanthopleuribacterales</taxon>
        <taxon>Acanthopleuribacteraceae</taxon>
        <taxon>Acanthopleuribacter</taxon>
    </lineage>
</organism>
<dbReference type="EC" id="2.7.13.3" evidence="2"/>
<dbReference type="SMART" id="SM00065">
    <property type="entry name" value="GAF"/>
    <property type="match status" value="1"/>
</dbReference>
<keyword evidence="8" id="KW-1185">Reference proteome</keyword>
<evidence type="ECO:0000259" key="5">
    <source>
        <dbReference type="PROSITE" id="PS50011"/>
    </source>
</evidence>
<evidence type="ECO:0000256" key="2">
    <source>
        <dbReference type="ARBA" id="ARBA00012438"/>
    </source>
</evidence>
<dbReference type="InterPro" id="IPR053159">
    <property type="entry name" value="Hybrid_Histidine_Kinase"/>
</dbReference>
<keyword evidence="3" id="KW-0175">Coiled coil</keyword>
<feature type="coiled-coil region" evidence="3">
    <location>
        <begin position="1456"/>
        <end position="1490"/>
    </location>
</feature>
<dbReference type="EMBL" id="JAFREP010000010">
    <property type="protein sequence ID" value="MBO1319351.1"/>
    <property type="molecule type" value="Genomic_DNA"/>
</dbReference>
<dbReference type="PROSITE" id="PS50109">
    <property type="entry name" value="HIS_KIN"/>
    <property type="match status" value="1"/>
</dbReference>
<dbReference type="Pfam" id="PF13191">
    <property type="entry name" value="AAA_16"/>
    <property type="match status" value="1"/>
</dbReference>
<dbReference type="Gene3D" id="1.10.510.10">
    <property type="entry name" value="Transferase(Phosphotransferase) domain 1"/>
    <property type="match status" value="1"/>
</dbReference>
<evidence type="ECO:0000256" key="3">
    <source>
        <dbReference type="SAM" id="Coils"/>
    </source>
</evidence>
<dbReference type="Gene3D" id="3.30.565.10">
    <property type="entry name" value="Histidine kinase-like ATPase, C-terminal domain"/>
    <property type="match status" value="1"/>
</dbReference>
<evidence type="ECO:0000256" key="4">
    <source>
        <dbReference type="SAM" id="MobiDB-lite"/>
    </source>
</evidence>
<dbReference type="SUPFAM" id="SSF55874">
    <property type="entry name" value="ATPase domain of HSP90 chaperone/DNA topoisomerase II/histidine kinase"/>
    <property type="match status" value="1"/>
</dbReference>
<dbReference type="InterPro" id="IPR011009">
    <property type="entry name" value="Kinase-like_dom_sf"/>
</dbReference>
<protein>
    <recommendedName>
        <fullName evidence="2">histidine kinase</fullName>
        <ecNumber evidence="2">2.7.13.3</ecNumber>
    </recommendedName>
</protein>
<dbReference type="SUPFAM" id="SSF52540">
    <property type="entry name" value="P-loop containing nucleoside triphosphate hydrolases"/>
    <property type="match status" value="1"/>
</dbReference>
<dbReference type="PROSITE" id="PS50011">
    <property type="entry name" value="PROTEIN_KINASE_DOM"/>
    <property type="match status" value="1"/>
</dbReference>
<dbReference type="Gene3D" id="3.40.50.300">
    <property type="entry name" value="P-loop containing nucleotide triphosphate hydrolases"/>
    <property type="match status" value="1"/>
</dbReference>
<evidence type="ECO:0000313" key="7">
    <source>
        <dbReference type="EMBL" id="MBO1319351.1"/>
    </source>
</evidence>
<comment type="catalytic activity">
    <reaction evidence="1">
        <text>ATP + protein L-histidine = ADP + protein N-phospho-L-histidine.</text>
        <dbReference type="EC" id="2.7.13.3"/>
    </reaction>
</comment>
<dbReference type="RefSeq" id="WP_207859172.1">
    <property type="nucleotide sequence ID" value="NZ_JAFREP010000010.1"/>
</dbReference>
<dbReference type="SUPFAM" id="SSF55781">
    <property type="entry name" value="GAF domain-like"/>
    <property type="match status" value="1"/>
</dbReference>
<reference evidence="7" key="1">
    <citation type="submission" date="2021-03" db="EMBL/GenBank/DDBJ databases">
        <authorList>
            <person name="Wang G."/>
        </authorList>
    </citation>
    <scope>NUCLEOTIDE SEQUENCE</scope>
    <source>
        <strain evidence="7">KCTC 12899</strain>
    </source>
</reference>
<evidence type="ECO:0000259" key="6">
    <source>
        <dbReference type="PROSITE" id="PS50109"/>
    </source>
</evidence>
<evidence type="ECO:0000256" key="1">
    <source>
        <dbReference type="ARBA" id="ARBA00000085"/>
    </source>
</evidence>
<dbReference type="GO" id="GO:0004673">
    <property type="term" value="F:protein histidine kinase activity"/>
    <property type="evidence" value="ECO:0007669"/>
    <property type="project" value="UniProtKB-EC"/>
</dbReference>
<dbReference type="InterPro" id="IPR036890">
    <property type="entry name" value="HATPase_C_sf"/>
</dbReference>
<dbReference type="Gene3D" id="3.30.450.40">
    <property type="match status" value="1"/>
</dbReference>
<dbReference type="InterPro" id="IPR004358">
    <property type="entry name" value="Sig_transdc_His_kin-like_C"/>
</dbReference>
<proteinExistence type="predicted"/>
<dbReference type="Pfam" id="PF02518">
    <property type="entry name" value="HATPase_c"/>
    <property type="match status" value="1"/>
</dbReference>
<dbReference type="CDD" id="cd14014">
    <property type="entry name" value="STKc_PknB_like"/>
    <property type="match status" value="1"/>
</dbReference>
<accession>A0A8J7Q6X6</accession>
<dbReference type="SMART" id="SM00387">
    <property type="entry name" value="HATPase_c"/>
    <property type="match status" value="1"/>
</dbReference>
<dbReference type="InterPro" id="IPR003594">
    <property type="entry name" value="HATPase_dom"/>
</dbReference>
<dbReference type="InterPro" id="IPR027417">
    <property type="entry name" value="P-loop_NTPase"/>
</dbReference>
<dbReference type="Proteomes" id="UP000664417">
    <property type="component" value="Unassembled WGS sequence"/>
</dbReference>
<name>A0A8J7Q6X6_9BACT</name>
<feature type="region of interest" description="Disordered" evidence="4">
    <location>
        <begin position="1811"/>
        <end position="1834"/>
    </location>
</feature>
<dbReference type="InterPro" id="IPR029016">
    <property type="entry name" value="GAF-like_dom_sf"/>
</dbReference>
<dbReference type="PRINTS" id="PR00344">
    <property type="entry name" value="BCTRLSENSOR"/>
</dbReference>
<dbReference type="Pfam" id="PF01590">
    <property type="entry name" value="GAF"/>
    <property type="match status" value="1"/>
</dbReference>
<feature type="compositionally biased region" description="Low complexity" evidence="4">
    <location>
        <begin position="1816"/>
        <end position="1834"/>
    </location>
</feature>
<feature type="domain" description="Protein kinase" evidence="5">
    <location>
        <begin position="4"/>
        <end position="267"/>
    </location>
</feature>
<dbReference type="InterPro" id="IPR005467">
    <property type="entry name" value="His_kinase_dom"/>
</dbReference>
<feature type="domain" description="Histidine kinase" evidence="6">
    <location>
        <begin position="1642"/>
        <end position="1809"/>
    </location>
</feature>
<dbReference type="GO" id="GO:0005524">
    <property type="term" value="F:ATP binding"/>
    <property type="evidence" value="ECO:0007669"/>
    <property type="project" value="InterPro"/>
</dbReference>
<dbReference type="PANTHER" id="PTHR43642:SF1">
    <property type="entry name" value="HYBRID SIGNAL TRANSDUCTION HISTIDINE KINASE G"/>
    <property type="match status" value="1"/>
</dbReference>
<sequence>MPRLELKKKVFESAKTVIYQGAWQDEGRPVIVKMPRSELPDKSEAERYRREFALSKELDLESVQKVYALEQVENRPALVKEDFGGVPLDQFIHNHDQPLQLLLEIAYKMARGLAGIHGKGLIHKDLKPANVLHNPETGQTKICDLGMASKLPREHEEIKAPTQLESTLAYCSPEQTGRMNRMIDYRTDLYSLGVTLYEMFTRRLPFETDDPSHMVHCHLAHEPEPPHQRNPHLPKVLSQIVLKLMAKNAEDRYRSAFGLGLDLKKCLDLIKDMGTIPDFTLGEGDVSNKFELSQKLYGRETETAQLLAGFENAAAGRTELVLVSGYSGIGKSVLVNEVRKPIVLKNGYFIKGKFDQLQRDIPFSALINAFQELIQQILTESRERIDAWREQILAALGNNARIIVDVVPMLELIIGPQPEVAELAPAEAGNRFQLVFQNFAAVFPKESHPLVIFLDDLQWADTATLKLLKFFATDPTSHHLLLIGTYRDNEVSPSHPLVVTLNDIKKVSTTQIREIELKPLERHDLTYMITDSFSSTPADAASLVDVLLEKTRGNPFFVVQLLGTLHERDLIHFDYETGRWLWEARQLRQVAITSNVVELMVDKIKRLPETTRETLKLAACLDSEINLELTAVICELDHPVILDRLWPALEEGLILSIGQRYRFLHDRVQQAAYSLIEEEARPAVHLRIARLMYKASDGDNTRLFDLVNHFNQGRHQITEDAEKVRVATFNLEAGKKAKDATAYLPAREYFVAGLSLLSDTHWHSHHDLMFELSAGCIECQGLTGEFEASEKTFQQAFGNVTTTPEKAFLFAVQIRVNYANGNYPQSVALGKQAIALYGITVPDDASLAEANERGFATIARRIRETNREQLLNAAELKDNNLKTCFSFLIDLWTGCYLTGNFALMDYTLFIMMEITLDHGNCASTCFAYMSYAMRLGAAGDYSQIEEMGAISIALNKQFPQRALQGKIHNIFGHIVNPYTNRLKGNLEIYDIAIQANFESGELIWGAWAMIYQIFSQYLLGLPFDAIDGNLKKFIDLMNKFNMENIAQTLIMQGQVLRNLEGRTLTVAGLSDERYSEKKALAFFQETNFIPALSWHCILKTQLLLLYGFHEEAVKTAAASETMLAANTGFFIITYHSFYYALAITGHYDQVDEQRRAEYRALLADHTEKLRVWTEKSPANYRAMLFLVEAETARVNDDQLTAMDRYDKAIAAAKKDNFPQHAALAQELAGRFHGAYGRDTISITYIREAVNWYFHWGASRKALLLQEAFPGIMHGRIGDHKGSTSSGSPGALDVHSILKISQAMSGEIVLEKLLATLLKFVLENAGAQRGLFLVYRRQRMFIQAKGSVEDGVHMVDAQPIDTGDELCETLVNFVVRTGKLVNLADAINVGEYTKDAYIRQRKIRSLLCIPVFHLGELTAAIYLENNLVPDAFTPDRMQTLKIIASQLAISFENATMYQDMEQKVRERTAELETANRELSNTLTDLKNTQVQLVQSEKMAALGQLVAGIAHQVNTPASAIVAGIDEIGRQNTDWFENMMAFLPQLDETEQEHLITLSRKVMKFSTQERATAETRAVSTEIRKELKKNEIDNARAFAKDLAGVGLDTGDIPHLLPLLRHASSDRIVHTFFLMGMTHIHVRDIKLSIDRIVKLIKALRSYSRLDSEVLSEMNIREDLENTLVILKGKMREVQVHRRYQEIPTTHGYAEQLNQVWTNIIYNGVQAMKGKGDLTINLHRHDADWIAVEIQDSGGGIPQEIRERIFEPYFTTKPRGVGTGLGLSICHKIVNNHHGRIELESEPGRTLFRVLLPVKTQWKPDDASPQTAATPQDAPAQRGMS</sequence>
<dbReference type="InterPro" id="IPR003018">
    <property type="entry name" value="GAF"/>
</dbReference>
<dbReference type="PANTHER" id="PTHR43642">
    <property type="entry name" value="HYBRID SIGNAL TRANSDUCTION HISTIDINE KINASE G"/>
    <property type="match status" value="1"/>
</dbReference>
<dbReference type="InterPro" id="IPR041664">
    <property type="entry name" value="AAA_16"/>
</dbReference>